<evidence type="ECO:0000313" key="9">
    <source>
        <dbReference type="EMBL" id="CAG9812102.1"/>
    </source>
</evidence>
<gene>
    <name evidence="9" type="ORF">CHIRRI_LOCUS14907</name>
</gene>
<dbReference type="PANTHER" id="PTHR21461">
    <property type="entry name" value="GLYCOSYLTRANSFERASE FAMILY 92 PROTEIN"/>
    <property type="match status" value="1"/>
</dbReference>
<organism evidence="9 10">
    <name type="scientific">Chironomus riparius</name>
    <dbReference type="NCBI Taxonomy" id="315576"/>
    <lineage>
        <taxon>Eukaryota</taxon>
        <taxon>Metazoa</taxon>
        <taxon>Ecdysozoa</taxon>
        <taxon>Arthropoda</taxon>
        <taxon>Hexapoda</taxon>
        <taxon>Insecta</taxon>
        <taxon>Pterygota</taxon>
        <taxon>Neoptera</taxon>
        <taxon>Endopterygota</taxon>
        <taxon>Diptera</taxon>
        <taxon>Nematocera</taxon>
        <taxon>Chironomoidea</taxon>
        <taxon>Chironomidae</taxon>
        <taxon>Chironominae</taxon>
        <taxon>Chironomus</taxon>
    </lineage>
</organism>
<sequence>MQSKNITNSRLFIFAFAIGISIYLFYIYITLVPAKTHLDHYDISSFKQEDRIAPQRNELLKLLTNPLCGRFPMLTDLNVSDTNWQVTNTSNGTFYLYNAYFDDREALKNKSVIRILALINKIDVSLKAYCQLWYEGMNEPIPVKVQEYLMIWPKYWGTNEKGAGPYLMTCPNPLSNVSLVPQFVSFVEEECGNANNIFEIRNKRPKNGHKENFLISVKSLDFQTDISLLLVEWCEILKIFGVNKIEIFIINAHPNVIRVLKMYQAENLVAIKYLKFPHELPNKASESWHQWTQNDLIPYHDSFYENLYQYEYMIPMDVDEFIVPRKTEDRTWTDLLTRTIQKSRVKNETFDAFPTMNMYFVLKSVHENETIPGIPKNLRFLSSIYRAANFTPSGGNAKTFMRMDRVLTVHNHFPFSCLDSGNCKLFDIRPEDGHLAHYRTDCDNPECKLAKPNPTKDTTLWKYKDELLKNVKEALQRLKEFKSDIDIEGLDIKLT</sequence>
<keyword evidence="10" id="KW-1185">Reference proteome</keyword>
<keyword evidence="6 8" id="KW-1133">Transmembrane helix</keyword>
<evidence type="ECO:0000256" key="5">
    <source>
        <dbReference type="ARBA" id="ARBA00022692"/>
    </source>
</evidence>
<accession>A0A9N9WZP0</accession>
<comment type="subcellular location">
    <subcellularLocation>
        <location evidence="1">Membrane</location>
        <topology evidence="1">Single-pass membrane protein</topology>
    </subcellularLocation>
</comment>
<keyword evidence="5 8" id="KW-0812">Transmembrane</keyword>
<evidence type="ECO:0000256" key="3">
    <source>
        <dbReference type="ARBA" id="ARBA00022676"/>
    </source>
</evidence>
<dbReference type="AlphaFoldDB" id="A0A9N9WZP0"/>
<dbReference type="GO" id="GO:0005737">
    <property type="term" value="C:cytoplasm"/>
    <property type="evidence" value="ECO:0007669"/>
    <property type="project" value="TreeGrafter"/>
</dbReference>
<proteinExistence type="inferred from homology"/>
<dbReference type="PANTHER" id="PTHR21461:SF83">
    <property type="entry name" value="GLYCOSYLTRANSFERASE FAMILY 92 PROTEIN"/>
    <property type="match status" value="1"/>
</dbReference>
<keyword evidence="7 8" id="KW-0472">Membrane</keyword>
<dbReference type="GO" id="GO:0016020">
    <property type="term" value="C:membrane"/>
    <property type="evidence" value="ECO:0007669"/>
    <property type="project" value="UniProtKB-SubCell"/>
</dbReference>
<keyword evidence="4 8" id="KW-0808">Transferase</keyword>
<evidence type="ECO:0000256" key="2">
    <source>
        <dbReference type="ARBA" id="ARBA00007647"/>
    </source>
</evidence>
<protein>
    <recommendedName>
        <fullName evidence="8">Glycosyltransferase family 92 protein</fullName>
        <ecNumber evidence="8">2.4.1.-</ecNumber>
    </recommendedName>
</protein>
<dbReference type="OrthoDB" id="7773765at2759"/>
<name>A0A9N9WZP0_9DIPT</name>
<dbReference type="GO" id="GO:0016757">
    <property type="term" value="F:glycosyltransferase activity"/>
    <property type="evidence" value="ECO:0007669"/>
    <property type="project" value="UniProtKB-UniRule"/>
</dbReference>
<evidence type="ECO:0000256" key="6">
    <source>
        <dbReference type="ARBA" id="ARBA00022989"/>
    </source>
</evidence>
<dbReference type="Proteomes" id="UP001153620">
    <property type="component" value="Chromosome 4"/>
</dbReference>
<evidence type="ECO:0000256" key="7">
    <source>
        <dbReference type="ARBA" id="ARBA00023136"/>
    </source>
</evidence>
<comment type="similarity">
    <text evidence="2 8">Belongs to the glycosyltransferase 92 family.</text>
</comment>
<keyword evidence="3 8" id="KW-0328">Glycosyltransferase</keyword>
<dbReference type="InterPro" id="IPR008166">
    <property type="entry name" value="Glyco_transf_92"/>
</dbReference>
<evidence type="ECO:0000256" key="4">
    <source>
        <dbReference type="ARBA" id="ARBA00022679"/>
    </source>
</evidence>
<evidence type="ECO:0000256" key="1">
    <source>
        <dbReference type="ARBA" id="ARBA00004167"/>
    </source>
</evidence>
<reference evidence="9" key="1">
    <citation type="submission" date="2022-01" db="EMBL/GenBank/DDBJ databases">
        <authorList>
            <person name="King R."/>
        </authorList>
    </citation>
    <scope>NUCLEOTIDE SEQUENCE</scope>
</reference>
<evidence type="ECO:0000313" key="10">
    <source>
        <dbReference type="Proteomes" id="UP001153620"/>
    </source>
</evidence>
<dbReference type="EMBL" id="OU895880">
    <property type="protein sequence ID" value="CAG9812102.1"/>
    <property type="molecule type" value="Genomic_DNA"/>
</dbReference>
<reference evidence="9" key="2">
    <citation type="submission" date="2022-10" db="EMBL/GenBank/DDBJ databases">
        <authorList>
            <consortium name="ENA_rothamsted_submissions"/>
            <consortium name="culmorum"/>
            <person name="King R."/>
        </authorList>
    </citation>
    <scope>NUCLEOTIDE SEQUENCE</scope>
</reference>
<feature type="transmembrane region" description="Helical" evidence="8">
    <location>
        <begin position="12"/>
        <end position="31"/>
    </location>
</feature>
<evidence type="ECO:0000256" key="8">
    <source>
        <dbReference type="RuleBase" id="RU366017"/>
    </source>
</evidence>
<dbReference type="Pfam" id="PF01697">
    <property type="entry name" value="Glyco_transf_92"/>
    <property type="match status" value="1"/>
</dbReference>
<dbReference type="EC" id="2.4.1.-" evidence="8"/>